<proteinExistence type="predicted"/>
<feature type="compositionally biased region" description="Acidic residues" evidence="1">
    <location>
        <begin position="377"/>
        <end position="401"/>
    </location>
</feature>
<feature type="compositionally biased region" description="Basic residues" evidence="1">
    <location>
        <begin position="58"/>
        <end position="74"/>
    </location>
</feature>
<feature type="compositionally biased region" description="Low complexity" evidence="1">
    <location>
        <begin position="883"/>
        <end position="892"/>
    </location>
</feature>
<feature type="region of interest" description="Disordered" evidence="1">
    <location>
        <begin position="356"/>
        <end position="529"/>
    </location>
</feature>
<accession>A0AAN9YFL5</accession>
<feature type="compositionally biased region" description="Basic and acidic residues" evidence="1">
    <location>
        <begin position="8"/>
        <end position="18"/>
    </location>
</feature>
<feature type="compositionally biased region" description="Basic and acidic residues" evidence="1">
    <location>
        <begin position="356"/>
        <end position="375"/>
    </location>
</feature>
<reference evidence="2 3" key="1">
    <citation type="journal article" date="2023" name="PLoS ONE">
        <title>Cytospora paraplurivora sp. nov. isolated from orchards with fruit tree decline syndrome in Ontario, Canada.</title>
        <authorList>
            <person name="Ilyukhin E."/>
            <person name="Nguyen H.D.T."/>
            <person name="Castle A.J."/>
            <person name="Ellouze W."/>
        </authorList>
    </citation>
    <scope>NUCLEOTIDE SEQUENCE [LARGE SCALE GENOMIC DNA]</scope>
    <source>
        <strain evidence="2 3">FDS-564</strain>
    </source>
</reference>
<feature type="region of interest" description="Disordered" evidence="1">
    <location>
        <begin position="722"/>
        <end position="963"/>
    </location>
</feature>
<feature type="compositionally biased region" description="Polar residues" evidence="1">
    <location>
        <begin position="141"/>
        <end position="163"/>
    </location>
</feature>
<dbReference type="EMBL" id="JAJSPL020000015">
    <property type="protein sequence ID" value="KAK7742312.1"/>
    <property type="molecule type" value="Genomic_DNA"/>
</dbReference>
<dbReference type="AlphaFoldDB" id="A0AAN9YFL5"/>
<evidence type="ECO:0000313" key="2">
    <source>
        <dbReference type="EMBL" id="KAK7742312.1"/>
    </source>
</evidence>
<feature type="compositionally biased region" description="Acidic residues" evidence="1">
    <location>
        <begin position="164"/>
        <end position="184"/>
    </location>
</feature>
<dbReference type="InterPro" id="IPR015947">
    <property type="entry name" value="PUA-like_sf"/>
</dbReference>
<keyword evidence="3" id="KW-1185">Reference proteome</keyword>
<feature type="compositionally biased region" description="Pro residues" evidence="1">
    <location>
        <begin position="20"/>
        <end position="29"/>
    </location>
</feature>
<dbReference type="SUPFAM" id="SSF88697">
    <property type="entry name" value="PUA domain-like"/>
    <property type="match status" value="1"/>
</dbReference>
<sequence length="963" mass="104167">MAPQTRSRASDGDARVSYHEPPPPPPPPATASASKPRVTKRSKVYRRSDPAPQQVHFSTRKKTIRTYGKGRRSLPPKTPDQSTLTQIGWIPSTYQDEEDEDDLGPITGLTTVDDDDDDWNIEDRRRGKKRRKTAGHIVPDSTASSSYHTQTLTQMPSFMSGQQPEEDDEFEGDLDFNTDVDPDPTETAPSDKIDEASPEKRGNEPTASARKGEIRPAIPLRSPIGSVVAQTPRKQIVGRAVIPSSQPSPFTPNLGIADRYWTNLDRTPLKDRSTNVDAPTPKATGMKRPRTLEVADSWSTVNGGVGSSPHNENNRVHRTPLKEIPIGELADVSVDLGESPGGIDVSAASQAVIENRIDTGMREEAVPRKSTRPSEEVILDSDDEFDFDFEDEDEDEDDNPGNEEAPGTPTPVQRASAPGADTTSHKVAGTPSPSATRSNPQSSSHPVTDRNPTPEPPAEKDEVETDTPSPSPQRRPSVSSAVGAERETPISSPQKTSPALPPLSRLGSHHRPHVATSPQTNSPAVPPVSQLGYRYKSQAFESQRVPFERILQLGPQTDRSDIILSVHPEHVEQIAEGVKTHEFRNYRIPQTVGRIWIYVTRPVCELVYMAPISAAKQPGEISPEDPGVGNKEFNAGAGTKFAYELKQVYELNNPVPLARMKENGWVEEAPAKYVYVPPAVLGELLGNLRCALFAEPGELQSSQPEMSVSQEVAMQIRSDVAHSTQMYPGGSSQRPGGDDEDGDESEEDAVPSSQAEDEQPNDNNTAARSTGAPVVDGGETTRAKPTLPQTRSQRIVHWTAEDSSPRLRMPSQPPSQQVRPSQATTASAPSSPSQQLPPPPPPGTPPSRWQAETARAQAAASIPLSPPTRRSAAARRRPQLVPSSSGGVSSSSMPPTFPEDLVIVGDSPVRQRPGGGGGLETQTSLLMGSSQGFALGEPDSLLDDSRVRQPPDVVWDSEGDMDE</sequence>
<comment type="caution">
    <text evidence="2">The sequence shown here is derived from an EMBL/GenBank/DDBJ whole genome shotgun (WGS) entry which is preliminary data.</text>
</comment>
<evidence type="ECO:0000313" key="3">
    <source>
        <dbReference type="Proteomes" id="UP001320245"/>
    </source>
</evidence>
<feature type="compositionally biased region" description="Low complexity" evidence="1">
    <location>
        <begin position="851"/>
        <end position="860"/>
    </location>
</feature>
<protein>
    <submittedName>
        <fullName evidence="2">Uncharacterized protein</fullName>
    </submittedName>
</protein>
<feature type="region of interest" description="Disordered" evidence="1">
    <location>
        <begin position="1"/>
        <end position="221"/>
    </location>
</feature>
<evidence type="ECO:0000256" key="1">
    <source>
        <dbReference type="SAM" id="MobiDB-lite"/>
    </source>
</evidence>
<organism evidence="2 3">
    <name type="scientific">Cytospora paraplurivora</name>
    <dbReference type="NCBI Taxonomy" id="2898453"/>
    <lineage>
        <taxon>Eukaryota</taxon>
        <taxon>Fungi</taxon>
        <taxon>Dikarya</taxon>
        <taxon>Ascomycota</taxon>
        <taxon>Pezizomycotina</taxon>
        <taxon>Sordariomycetes</taxon>
        <taxon>Sordariomycetidae</taxon>
        <taxon>Diaporthales</taxon>
        <taxon>Cytosporaceae</taxon>
        <taxon>Cytospora</taxon>
    </lineage>
</organism>
<feature type="compositionally biased region" description="Acidic residues" evidence="1">
    <location>
        <begin position="738"/>
        <end position="760"/>
    </location>
</feature>
<feature type="compositionally biased region" description="Polar residues" evidence="1">
    <location>
        <begin position="920"/>
        <end position="932"/>
    </location>
</feature>
<dbReference type="Proteomes" id="UP001320245">
    <property type="component" value="Unassembled WGS sequence"/>
</dbReference>
<feature type="compositionally biased region" description="Low complexity" evidence="1">
    <location>
        <begin position="814"/>
        <end position="834"/>
    </location>
</feature>
<feature type="compositionally biased region" description="Polar residues" evidence="1">
    <location>
        <begin position="431"/>
        <end position="446"/>
    </location>
</feature>
<gene>
    <name evidence="2" type="ORF">SLS53_004456</name>
</gene>
<feature type="compositionally biased region" description="Polar residues" evidence="1">
    <location>
        <begin position="722"/>
        <end position="734"/>
    </location>
</feature>
<name>A0AAN9YFL5_9PEZI</name>
<feature type="compositionally biased region" description="Basic and acidic residues" evidence="1">
    <location>
        <begin position="189"/>
        <end position="203"/>
    </location>
</feature>
<feature type="compositionally biased region" description="Pro residues" evidence="1">
    <location>
        <begin position="835"/>
        <end position="845"/>
    </location>
</feature>